<dbReference type="PANTHER" id="PTHR30273">
    <property type="entry name" value="PERIPLASMIC SIGNAL SENSOR AND SIGMA FACTOR ACTIVATOR FECR-RELATED"/>
    <property type="match status" value="1"/>
</dbReference>
<protein>
    <submittedName>
        <fullName evidence="3">Putative two-component system sensor protein</fullName>
    </submittedName>
</protein>
<feature type="domain" description="FecR protein" evidence="1">
    <location>
        <begin position="115"/>
        <end position="209"/>
    </location>
</feature>
<dbReference type="RefSeq" id="WP_053009526.1">
    <property type="nucleotide sequence ID" value="NZ_CWJI01000004.1"/>
</dbReference>
<dbReference type="Gene3D" id="3.55.50.30">
    <property type="match status" value="1"/>
</dbReference>
<evidence type="ECO:0000313" key="3">
    <source>
        <dbReference type="EMBL" id="CRY55116.1"/>
    </source>
</evidence>
<dbReference type="Pfam" id="PF16220">
    <property type="entry name" value="DUF4880"/>
    <property type="match status" value="1"/>
</dbReference>
<name>A0A0H5MDH2_YERIN</name>
<dbReference type="AlphaFoldDB" id="A0A0H5MDH2"/>
<dbReference type="InterPro" id="IPR032623">
    <property type="entry name" value="FecR_N"/>
</dbReference>
<dbReference type="Gene3D" id="2.60.120.1440">
    <property type="match status" value="1"/>
</dbReference>
<dbReference type="InterPro" id="IPR006860">
    <property type="entry name" value="FecR"/>
</dbReference>
<reference evidence="4" key="1">
    <citation type="submission" date="2015-03" db="EMBL/GenBank/DDBJ databases">
        <authorList>
            <consortium name="Pathogen Informatics"/>
        </authorList>
    </citation>
    <scope>NUCLEOTIDE SEQUENCE [LARGE SCALE GENOMIC DNA]</scope>
    <source>
        <strain evidence="4">R148</strain>
    </source>
</reference>
<feature type="domain" description="FecR N-terminal" evidence="2">
    <location>
        <begin position="16"/>
        <end position="57"/>
    </location>
</feature>
<dbReference type="Pfam" id="PF04773">
    <property type="entry name" value="FecR"/>
    <property type="match status" value="1"/>
</dbReference>
<dbReference type="InterPro" id="IPR012373">
    <property type="entry name" value="Ferrdict_sens_TM"/>
</dbReference>
<dbReference type="PIRSF" id="PIRSF018266">
    <property type="entry name" value="FecR"/>
    <property type="match status" value="1"/>
</dbReference>
<dbReference type="GO" id="GO:0016989">
    <property type="term" value="F:sigma factor antagonist activity"/>
    <property type="evidence" value="ECO:0007669"/>
    <property type="project" value="TreeGrafter"/>
</dbReference>
<dbReference type="PANTHER" id="PTHR30273:SF2">
    <property type="entry name" value="PROTEIN FECR"/>
    <property type="match status" value="1"/>
</dbReference>
<sequence length="324" mass="35954">MAASIITENQRQALSQAAHWFAVLGAEDVTARQNQQWQRWLEQHADHRWAWSKVEALQGQLQAMPGKMSYQVLNNANQQVAVTRRRVLKSLLVLLGVGASWRLWQSPAALGYRAELRTATGEIKPLRLSDGSLVVMNTATAADLQFTAQQRMILLYQGEIAIRTASDPSPIPRPFLVSTAQGKLRALGTQFTVRALGDETLLAVQQHAVKISLRNAPEATLIVSQGQQVRFTADRFGELMAAESNSADWTQGVLTVSDRLLSQVIEEIARYRHGSITCSPEVVHLRVSGTFPLKDTDRILDVLAQTLPIKIQSVTRYWVKVVAS</sequence>
<dbReference type="Proteomes" id="UP000043316">
    <property type="component" value="Unassembled WGS sequence"/>
</dbReference>
<evidence type="ECO:0000259" key="2">
    <source>
        <dbReference type="Pfam" id="PF16220"/>
    </source>
</evidence>
<proteinExistence type="predicted"/>
<evidence type="ECO:0000259" key="1">
    <source>
        <dbReference type="Pfam" id="PF04773"/>
    </source>
</evidence>
<dbReference type="EMBL" id="CWJI01000004">
    <property type="protein sequence ID" value="CRY55116.1"/>
    <property type="molecule type" value="Genomic_DNA"/>
</dbReference>
<accession>A0A0H5MDH2</accession>
<dbReference type="NCBIfam" id="NF007296">
    <property type="entry name" value="PRK09774.1"/>
    <property type="match status" value="1"/>
</dbReference>
<evidence type="ECO:0000313" key="4">
    <source>
        <dbReference type="Proteomes" id="UP000043316"/>
    </source>
</evidence>
<organism evidence="3 4">
    <name type="scientific">Yersinia intermedia</name>
    <dbReference type="NCBI Taxonomy" id="631"/>
    <lineage>
        <taxon>Bacteria</taxon>
        <taxon>Pseudomonadati</taxon>
        <taxon>Pseudomonadota</taxon>
        <taxon>Gammaproteobacteria</taxon>
        <taxon>Enterobacterales</taxon>
        <taxon>Yersiniaceae</taxon>
        <taxon>Yersinia</taxon>
    </lineage>
</organism>
<gene>
    <name evidence="3" type="ORF">ERS008476_02092</name>
</gene>